<dbReference type="GO" id="GO:0006508">
    <property type="term" value="P:proteolysis"/>
    <property type="evidence" value="ECO:0007669"/>
    <property type="project" value="UniProtKB-KW"/>
</dbReference>
<organism evidence="12 13">
    <name type="scientific">Carya illinoinensis</name>
    <name type="common">Pecan</name>
    <dbReference type="NCBI Taxonomy" id="32201"/>
    <lineage>
        <taxon>Eukaryota</taxon>
        <taxon>Viridiplantae</taxon>
        <taxon>Streptophyta</taxon>
        <taxon>Embryophyta</taxon>
        <taxon>Tracheophyta</taxon>
        <taxon>Spermatophyta</taxon>
        <taxon>Magnoliopsida</taxon>
        <taxon>eudicotyledons</taxon>
        <taxon>Gunneridae</taxon>
        <taxon>Pentapetalae</taxon>
        <taxon>rosids</taxon>
        <taxon>fabids</taxon>
        <taxon>Fagales</taxon>
        <taxon>Juglandaceae</taxon>
        <taxon>Carya</taxon>
    </lineage>
</organism>
<dbReference type="InterPro" id="IPR010259">
    <property type="entry name" value="S8pro/Inhibitor_I9"/>
</dbReference>
<dbReference type="Pfam" id="PF17766">
    <property type="entry name" value="fn3_6"/>
    <property type="match status" value="1"/>
</dbReference>
<evidence type="ECO:0000256" key="5">
    <source>
        <dbReference type="ARBA" id="ARBA00022729"/>
    </source>
</evidence>
<evidence type="ECO:0000256" key="8">
    <source>
        <dbReference type="PROSITE-ProRule" id="PRU01240"/>
    </source>
</evidence>
<evidence type="ECO:0000256" key="7">
    <source>
        <dbReference type="ARBA" id="ARBA00022825"/>
    </source>
</evidence>
<keyword evidence="4 8" id="KW-0645">Protease</keyword>
<dbReference type="CDD" id="cd04852">
    <property type="entry name" value="Peptidases_S8_3"/>
    <property type="match status" value="1"/>
</dbReference>
<evidence type="ECO:0000259" key="9">
    <source>
        <dbReference type="Pfam" id="PF00082"/>
    </source>
</evidence>
<dbReference type="InterPro" id="IPR023828">
    <property type="entry name" value="Peptidase_S8_Ser-AS"/>
</dbReference>
<evidence type="ECO:0008006" key="14">
    <source>
        <dbReference type="Google" id="ProtNLM"/>
    </source>
</evidence>
<dbReference type="FunFam" id="3.30.70.80:FF:000002">
    <property type="entry name" value="Subtilisin-like protease SBT5.3"/>
    <property type="match status" value="1"/>
</dbReference>
<dbReference type="AlphaFoldDB" id="A0A921ZYX3"/>
<keyword evidence="7 8" id="KW-0720">Serine protease</keyword>
<evidence type="ECO:0000313" key="12">
    <source>
        <dbReference type="EMBL" id="KAG6621224.1"/>
    </source>
</evidence>
<comment type="similarity">
    <text evidence="2 8">Belongs to the peptidase S8 family.</text>
</comment>
<dbReference type="GO" id="GO:0004252">
    <property type="term" value="F:serine-type endopeptidase activity"/>
    <property type="evidence" value="ECO:0007669"/>
    <property type="project" value="UniProtKB-UniRule"/>
</dbReference>
<evidence type="ECO:0000256" key="4">
    <source>
        <dbReference type="ARBA" id="ARBA00022670"/>
    </source>
</evidence>
<evidence type="ECO:0000256" key="3">
    <source>
        <dbReference type="ARBA" id="ARBA00022525"/>
    </source>
</evidence>
<accession>A0A921ZYX3</accession>
<evidence type="ECO:0000256" key="2">
    <source>
        <dbReference type="ARBA" id="ARBA00011073"/>
    </source>
</evidence>
<feature type="active site" description="Charge relay system" evidence="8">
    <location>
        <position position="233"/>
    </location>
</feature>
<proteinExistence type="inferred from homology"/>
<feature type="domain" description="Subtilisin-like protease fibronectin type-III" evidence="11">
    <location>
        <begin position="666"/>
        <end position="762"/>
    </location>
</feature>
<dbReference type="GO" id="GO:0009609">
    <property type="term" value="P:response to symbiotic bacterium"/>
    <property type="evidence" value="ECO:0007669"/>
    <property type="project" value="UniProtKB-ARBA"/>
</dbReference>
<sequence length="765" mass="81797">MTLGILNLLYEGRIKGTRHLAKFIAEPEPPMASKTSSLSWPLLLSLMTILFVGHSASQNDRKAYIVYMGERRQDEVSTSSLHTSMLQEVVDSNTGPESLLYSYKRSFNGFAAKLTEEEAQKMAGMEGVVSVFPNKQNKLHTTRSWDFLGFPQQVERTAVESDIIIGVLDSGIWPESDSFSDKGFGPPPSKWRGTCRASTTFTCNNKIIGAQYYRSDGDFSNDDIRSPRDSDGHGSHTTSIAAGNVVNMASVQGLGLGTARGGVPSARIAVYKICWFNGCSDVDILAAFDDAIADGVDLISISVGGTVDSYFKNSIAIGAFHAMTNGILTSNSAGNRGPGLATLTNISPWSLSVAASAIDRKFFTEVQLGNNKIYEGVSINTFDLKNKMYPIIYGGDAPNTTAGSQDSNSRYCLPDSLDQNLVKGKIVLCDLDVVGGEGAFQASAVGTVIKGPGRRDIANSFPLPASYLGIEDGSNVYFYINSTRSPTATILKTNKRKDALAPYIPYFSSRGPNVATPNIFKPDLAAPGLNILAAWSPISPISGVEGDNRKLSFNILSGTSMACPHATGAAAYVKSLHPKWSPAAIKSALMTTADPMSAGKNPEAEFAYGAGNINPSKAPNPGLIYDIDAADYIKFLCGQGYNTKSLQLLTGDNSSCSDATNGTVNDLNYPAFALSTPPLTSINRVFNRIVTNVGSPTSTYRATLNSPLGLTIKVTPSVLSFTSLGQKLPYTLTIEGTIDKFMVSASLTWDDCTFQVRSPIAVFVP</sequence>
<dbReference type="Proteomes" id="UP000811246">
    <property type="component" value="Unassembled WGS sequence"/>
</dbReference>
<keyword evidence="5" id="KW-0732">Signal</keyword>
<keyword evidence="3" id="KW-0964">Secreted</keyword>
<evidence type="ECO:0000313" key="13">
    <source>
        <dbReference type="Proteomes" id="UP000811246"/>
    </source>
</evidence>
<dbReference type="InterPro" id="IPR034197">
    <property type="entry name" value="Peptidases_S8_3"/>
</dbReference>
<feature type="domain" description="Inhibitor I9" evidence="10">
    <location>
        <begin position="64"/>
        <end position="140"/>
    </location>
</feature>
<dbReference type="PANTHER" id="PTHR10795">
    <property type="entry name" value="PROPROTEIN CONVERTASE SUBTILISIN/KEXIN"/>
    <property type="match status" value="1"/>
</dbReference>
<dbReference type="PROSITE" id="PS00138">
    <property type="entry name" value="SUBTILASE_SER"/>
    <property type="match status" value="1"/>
</dbReference>
<dbReference type="CDD" id="cd02120">
    <property type="entry name" value="PA_subtilisin_like"/>
    <property type="match status" value="1"/>
</dbReference>
<dbReference type="EMBL" id="MU228868">
    <property type="protein sequence ID" value="KAG6621224.1"/>
    <property type="molecule type" value="Genomic_DNA"/>
</dbReference>
<protein>
    <recommendedName>
        <fullName evidence="14">Cucumisin</fullName>
    </recommendedName>
</protein>
<evidence type="ECO:0000259" key="10">
    <source>
        <dbReference type="Pfam" id="PF05922"/>
    </source>
</evidence>
<dbReference type="Pfam" id="PF00082">
    <property type="entry name" value="Peptidase_S8"/>
    <property type="match status" value="1"/>
</dbReference>
<feature type="active site" description="Charge relay system" evidence="8">
    <location>
        <position position="169"/>
    </location>
</feature>
<dbReference type="Pfam" id="PF05922">
    <property type="entry name" value="Inhibitor_I9"/>
    <property type="match status" value="1"/>
</dbReference>
<keyword evidence="6 8" id="KW-0378">Hydrolase</keyword>
<comment type="subcellular location">
    <subcellularLocation>
        <location evidence="1">Secreted</location>
    </subcellularLocation>
</comment>
<gene>
    <name evidence="12" type="ORF">I3842_Q027700</name>
</gene>
<dbReference type="PROSITE" id="PS51892">
    <property type="entry name" value="SUBTILASE"/>
    <property type="match status" value="1"/>
</dbReference>
<reference evidence="12" key="1">
    <citation type="submission" date="2021-01" db="EMBL/GenBank/DDBJ databases">
        <authorList>
            <person name="Lovell J.T."/>
            <person name="Bentley N."/>
            <person name="Bhattarai G."/>
            <person name="Jenkins J.W."/>
            <person name="Sreedasyam A."/>
            <person name="Alarcon Y."/>
            <person name="Bock C."/>
            <person name="Boston L."/>
            <person name="Carlson J."/>
            <person name="Cervantes K."/>
            <person name="Clermont K."/>
            <person name="Krom N."/>
            <person name="Kubenka K."/>
            <person name="Mamidi S."/>
            <person name="Mattison C."/>
            <person name="Monteros M."/>
            <person name="Pisani C."/>
            <person name="Plott C."/>
            <person name="Rajasekar S."/>
            <person name="Rhein H.S."/>
            <person name="Rohla C."/>
            <person name="Song M."/>
            <person name="Hilaire R.S."/>
            <person name="Shu S."/>
            <person name="Wells L."/>
            <person name="Wang X."/>
            <person name="Webber J."/>
            <person name="Heerema R.J."/>
            <person name="Klein P."/>
            <person name="Conner P."/>
            <person name="Grauke L."/>
            <person name="Grimwood J."/>
            <person name="Schmutz J."/>
            <person name="Randall J.J."/>
        </authorList>
    </citation>
    <scope>NUCLEOTIDE SEQUENCE</scope>
    <source>
        <tissue evidence="12">Leaf</tissue>
    </source>
</reference>
<evidence type="ECO:0000256" key="1">
    <source>
        <dbReference type="ARBA" id="ARBA00004613"/>
    </source>
</evidence>
<dbReference type="InterPro" id="IPR045051">
    <property type="entry name" value="SBT"/>
</dbReference>
<comment type="caution">
    <text evidence="12">The sequence shown here is derived from an EMBL/GenBank/DDBJ whole genome shotgun (WGS) entry which is preliminary data.</text>
</comment>
<dbReference type="FunFam" id="3.40.50.200:FF:000006">
    <property type="entry name" value="Subtilisin-like protease SBT1.5"/>
    <property type="match status" value="1"/>
</dbReference>
<feature type="domain" description="Peptidase S8/S53" evidence="9">
    <location>
        <begin position="161"/>
        <end position="611"/>
    </location>
</feature>
<feature type="active site" description="Charge relay system" evidence="8">
    <location>
        <position position="560"/>
    </location>
</feature>
<evidence type="ECO:0000256" key="6">
    <source>
        <dbReference type="ARBA" id="ARBA00022801"/>
    </source>
</evidence>
<evidence type="ECO:0000259" key="11">
    <source>
        <dbReference type="Pfam" id="PF17766"/>
    </source>
</evidence>
<dbReference type="GO" id="GO:0005576">
    <property type="term" value="C:extracellular region"/>
    <property type="evidence" value="ECO:0007669"/>
    <property type="project" value="UniProtKB-SubCell"/>
</dbReference>
<dbReference type="InterPro" id="IPR000209">
    <property type="entry name" value="Peptidase_S8/S53_dom"/>
</dbReference>
<name>A0A921ZYX3_CARIL</name>
<dbReference type="InterPro" id="IPR041469">
    <property type="entry name" value="Subtilisin-like_FN3"/>
</dbReference>